<evidence type="ECO:0000256" key="9">
    <source>
        <dbReference type="ARBA" id="ARBA00023136"/>
    </source>
</evidence>
<feature type="domain" description="Response regulatory" evidence="12">
    <location>
        <begin position="91"/>
        <end position="208"/>
    </location>
</feature>
<dbReference type="InterPro" id="IPR011006">
    <property type="entry name" value="CheY-like_superfamily"/>
</dbReference>
<dbReference type="InterPro" id="IPR001789">
    <property type="entry name" value="Sig_transdc_resp-reg_receiver"/>
</dbReference>
<protein>
    <submittedName>
        <fullName evidence="13">Response regulator receiver protein</fullName>
    </submittedName>
</protein>
<evidence type="ECO:0000256" key="3">
    <source>
        <dbReference type="ARBA" id="ARBA00022553"/>
    </source>
</evidence>
<dbReference type="SUPFAM" id="SSF47226">
    <property type="entry name" value="Histidine-containing phosphotransfer domain, HPT domain"/>
    <property type="match status" value="1"/>
</dbReference>
<dbReference type="Proteomes" id="UP000007803">
    <property type="component" value="Chromosome"/>
</dbReference>
<reference evidence="14" key="1">
    <citation type="journal article" date="2010" name="Stand. Genomic Sci.">
        <title>Complete genome sequence of Sulfurimonas autotrophica type strain (OK10).</title>
        <authorList>
            <person name="Sikorski J."/>
            <person name="Munk C."/>
            <person name="Lapidus A."/>
            <person name="Djao O."/>
            <person name="Lucas S."/>
            <person name="Glavina Del Rio T."/>
            <person name="Nolan M."/>
            <person name="Tice H."/>
            <person name="Han C."/>
            <person name="Cheng J."/>
            <person name="Tapia R."/>
            <person name="Goodwin L."/>
            <person name="Pitluck S."/>
            <person name="Liolios K."/>
            <person name="Ivanova N."/>
            <person name="Mavromatis K."/>
            <person name="Mikhailova N."/>
            <person name="Pati A."/>
            <person name="Sims D."/>
            <person name="Meincke L."/>
            <person name="Brettin T."/>
            <person name="Detter J."/>
            <person name="Chen A."/>
            <person name="Palaniappan K."/>
            <person name="Land M."/>
            <person name="Hauser L."/>
            <person name="Chang Y."/>
            <person name="Jeffries C."/>
            <person name="Rohde M."/>
            <person name="Lang E."/>
            <person name="Spring S."/>
            <person name="Goker M."/>
            <person name="Woyke T."/>
            <person name="Bristow J."/>
            <person name="Eisen J."/>
            <person name="Markowitz V."/>
            <person name="Hugenholtz P."/>
            <person name="Kyrpides N."/>
            <person name="Klenk H."/>
        </authorList>
    </citation>
    <scope>NUCLEOTIDE SEQUENCE [LARGE SCALE GENOMIC DNA]</scope>
    <source>
        <strain evidence="14">ATCC BAA-671 / DSM 16294 / JCM 11897 / OK10</strain>
    </source>
</reference>
<dbReference type="PROSITE" id="PS50110">
    <property type="entry name" value="RESPONSE_REGULATORY"/>
    <property type="match status" value="1"/>
</dbReference>
<dbReference type="PANTHER" id="PTHR45339:SF1">
    <property type="entry name" value="HYBRID SIGNAL TRANSDUCTION HISTIDINE KINASE J"/>
    <property type="match status" value="1"/>
</dbReference>
<dbReference type="InterPro" id="IPR036641">
    <property type="entry name" value="HPT_dom_sf"/>
</dbReference>
<feature type="modified residue" description="4-aspartylphosphate" evidence="10">
    <location>
        <position position="141"/>
    </location>
</feature>
<keyword evidence="14" id="KW-1185">Reference proteome</keyword>
<dbReference type="SMART" id="SM00448">
    <property type="entry name" value="REC"/>
    <property type="match status" value="1"/>
</dbReference>
<feature type="transmembrane region" description="Helical" evidence="11">
    <location>
        <begin position="6"/>
        <end position="25"/>
    </location>
</feature>
<keyword evidence="5" id="KW-0547">Nucleotide-binding</keyword>
<accession>E0UR83</accession>
<gene>
    <name evidence="13" type="ordered locus">Saut_0844</name>
</gene>
<comment type="subcellular location">
    <subcellularLocation>
        <location evidence="1">Cell membrane</location>
        <topology evidence="1">Multi-pass membrane protein</topology>
    </subcellularLocation>
</comment>
<dbReference type="SUPFAM" id="SSF52172">
    <property type="entry name" value="CheY-like"/>
    <property type="match status" value="1"/>
</dbReference>
<dbReference type="HOGENOM" id="CLU_073073_0_0_7"/>
<proteinExistence type="predicted"/>
<dbReference type="CDD" id="cd17546">
    <property type="entry name" value="REC_hyHK_CKI1_RcsC-like"/>
    <property type="match status" value="1"/>
</dbReference>
<dbReference type="PANTHER" id="PTHR45339">
    <property type="entry name" value="HYBRID SIGNAL TRANSDUCTION HISTIDINE KINASE J"/>
    <property type="match status" value="1"/>
</dbReference>
<evidence type="ECO:0000256" key="8">
    <source>
        <dbReference type="ARBA" id="ARBA00023012"/>
    </source>
</evidence>
<evidence type="ECO:0000256" key="11">
    <source>
        <dbReference type="SAM" id="Phobius"/>
    </source>
</evidence>
<keyword evidence="2" id="KW-1003">Cell membrane</keyword>
<evidence type="ECO:0000256" key="5">
    <source>
        <dbReference type="ARBA" id="ARBA00022741"/>
    </source>
</evidence>
<dbReference type="RefSeq" id="WP_013326649.1">
    <property type="nucleotide sequence ID" value="NC_014506.1"/>
</dbReference>
<evidence type="ECO:0000256" key="2">
    <source>
        <dbReference type="ARBA" id="ARBA00022475"/>
    </source>
</evidence>
<keyword evidence="9 11" id="KW-0472">Membrane</keyword>
<dbReference type="Pfam" id="PF00072">
    <property type="entry name" value="Response_reg"/>
    <property type="match status" value="1"/>
</dbReference>
<dbReference type="GO" id="GO:0005524">
    <property type="term" value="F:ATP binding"/>
    <property type="evidence" value="ECO:0007669"/>
    <property type="project" value="UniProtKB-KW"/>
</dbReference>
<keyword evidence="6" id="KW-0067">ATP-binding</keyword>
<keyword evidence="7 11" id="KW-1133">Transmembrane helix</keyword>
<dbReference type="STRING" id="563040.Saut_0844"/>
<name>E0UR83_SULAO</name>
<dbReference type="AlphaFoldDB" id="E0UR83"/>
<dbReference type="GO" id="GO:0000160">
    <property type="term" value="P:phosphorelay signal transduction system"/>
    <property type="evidence" value="ECO:0007669"/>
    <property type="project" value="UniProtKB-KW"/>
</dbReference>
<dbReference type="KEGG" id="sua:Saut_0844"/>
<dbReference type="OrthoDB" id="9816343at2"/>
<evidence type="ECO:0000313" key="13">
    <source>
        <dbReference type="EMBL" id="ADN08893.1"/>
    </source>
</evidence>
<sequence length="329" mass="36712">MILQYQNELLALAAIFILLLIYLYIKRKTLPAQKTAQDLSQEKTAQKTVTDDVNKVETVAHTAPQKKAEKQITPKHGKITKDDFKLFSGKRILLAEDNLINQKVILGVLGDSGIEVVVANDGQEALDILQKDKDFIIILMDAHMPQVDGFEATRIIRKDSQYDHITIVALSGDIASDDIKKMKDAGMKEHLEKPLKIDALYDILYQYSNISKAEKTSADLEILDTQRGLQISGNDVNFYHDILKEFLSTYSNSAQELEVLLKNNKAVQADQLLLDIVGVSANIGADALTSCATDIKNSINSNEPVNLTDYSKKLQELIQAINNYFLTCN</sequence>
<evidence type="ECO:0000256" key="1">
    <source>
        <dbReference type="ARBA" id="ARBA00004651"/>
    </source>
</evidence>
<organism evidence="13 14">
    <name type="scientific">Sulfurimonas autotrophica (strain ATCC BAA-671 / DSM 16294 / JCM 11897 / OK10)</name>
    <dbReference type="NCBI Taxonomy" id="563040"/>
    <lineage>
        <taxon>Bacteria</taxon>
        <taxon>Pseudomonadati</taxon>
        <taxon>Campylobacterota</taxon>
        <taxon>Epsilonproteobacteria</taxon>
        <taxon>Campylobacterales</taxon>
        <taxon>Sulfurimonadaceae</taxon>
        <taxon>Sulfurimonas</taxon>
    </lineage>
</organism>
<evidence type="ECO:0000256" key="4">
    <source>
        <dbReference type="ARBA" id="ARBA00022692"/>
    </source>
</evidence>
<dbReference type="eggNOG" id="COG0784">
    <property type="taxonomic scope" value="Bacteria"/>
</dbReference>
<dbReference type="Gene3D" id="3.40.50.2300">
    <property type="match status" value="1"/>
</dbReference>
<dbReference type="GO" id="GO:0005886">
    <property type="term" value="C:plasma membrane"/>
    <property type="evidence" value="ECO:0007669"/>
    <property type="project" value="UniProtKB-SubCell"/>
</dbReference>
<keyword evidence="3 10" id="KW-0597">Phosphoprotein</keyword>
<evidence type="ECO:0000259" key="12">
    <source>
        <dbReference type="PROSITE" id="PS50110"/>
    </source>
</evidence>
<keyword evidence="4 11" id="KW-0812">Transmembrane</keyword>
<evidence type="ECO:0000256" key="7">
    <source>
        <dbReference type="ARBA" id="ARBA00022989"/>
    </source>
</evidence>
<evidence type="ECO:0000256" key="6">
    <source>
        <dbReference type="ARBA" id="ARBA00022840"/>
    </source>
</evidence>
<evidence type="ECO:0000256" key="10">
    <source>
        <dbReference type="PROSITE-ProRule" id="PRU00169"/>
    </source>
</evidence>
<dbReference type="Gene3D" id="1.20.120.160">
    <property type="entry name" value="HPT domain"/>
    <property type="match status" value="1"/>
</dbReference>
<dbReference type="EMBL" id="CP002205">
    <property type="protein sequence ID" value="ADN08893.1"/>
    <property type="molecule type" value="Genomic_DNA"/>
</dbReference>
<keyword evidence="8" id="KW-0902">Two-component regulatory system</keyword>
<evidence type="ECO:0000313" key="14">
    <source>
        <dbReference type="Proteomes" id="UP000007803"/>
    </source>
</evidence>